<protein>
    <recommendedName>
        <fullName evidence="3">RING-type domain-containing protein</fullName>
    </recommendedName>
</protein>
<dbReference type="PANTHER" id="PTHR21540">
    <property type="entry name" value="RING FINGER AND SWIM DOMAIN-CONTAINING PROTEIN 2"/>
    <property type="match status" value="1"/>
</dbReference>
<dbReference type="PROSITE" id="PS50089">
    <property type="entry name" value="ZF_RING_2"/>
    <property type="match status" value="1"/>
</dbReference>
<proteinExistence type="predicted"/>
<evidence type="ECO:0000313" key="5">
    <source>
        <dbReference type="Proteomes" id="UP000248349"/>
    </source>
</evidence>
<feature type="compositionally biased region" description="Low complexity" evidence="2">
    <location>
        <begin position="407"/>
        <end position="432"/>
    </location>
</feature>
<name>A0A319ATS1_9EURO</name>
<sequence length="566" mass="61264">MAQQRAQLDHLSDILDLHPDKERSCAGYAVSQGRRCHNPISAANRVYAVRLLDEGTRGLKKGMDLKDLLVDLASFVLCRGVHQKGRNDQTFELVQKWKHQIQSACEELCEAEDVDAGRDMMHAGRRRETIELEVSRRPRWQENGLLHLGAGATDFHNSDDRLARLSDLDERNTRRASLPSARVSEATPATHSRHLASDTRQPREFTTSARTIRASASPSSAQITSSNSSPSTSSRSRSGISALSPPMISQRATFASTFGSRASTTASTMASTSFSSASTSALITSRTSTSTTPFRISAPARTLDEPFSSRVSSSACSDETSRPRPTPRLNITNPTRIVAYPSQATAATRSAPRSSNHESDPPISARLEVASSMSPTMRSEISAVTPSVSSRASNTTAAALSSDSPEVESPTVSTRTTTPPANASSDPAPSSTRTPNQPSNPRMTTPSRAVHFDPLVLPASHNSSSSSTASTGSSSPTSSTTPADPYTLNRKPMTGDCSICYEPLLQHNHNSSQVSPSRAARDISIVYCKRQCGTNFHYSCMFSWKQSVWQTGREPTCPMCRTVWQQ</sequence>
<dbReference type="RefSeq" id="XP_025435574.1">
    <property type="nucleotide sequence ID" value="XM_025573880.1"/>
</dbReference>
<dbReference type="OrthoDB" id="8062037at2759"/>
<dbReference type="SUPFAM" id="SSF57850">
    <property type="entry name" value="RING/U-box"/>
    <property type="match status" value="1"/>
</dbReference>
<gene>
    <name evidence="4" type="ORF">BP01DRAFT_352162</name>
</gene>
<dbReference type="InterPro" id="IPR013083">
    <property type="entry name" value="Znf_RING/FYVE/PHD"/>
</dbReference>
<feature type="compositionally biased region" description="Polar residues" evidence="2">
    <location>
        <begin position="371"/>
        <end position="404"/>
    </location>
</feature>
<dbReference type="InterPro" id="IPR001841">
    <property type="entry name" value="Znf_RING"/>
</dbReference>
<evidence type="ECO:0000313" key="4">
    <source>
        <dbReference type="EMBL" id="PYH49592.1"/>
    </source>
</evidence>
<evidence type="ECO:0000256" key="2">
    <source>
        <dbReference type="SAM" id="MobiDB-lite"/>
    </source>
</evidence>
<dbReference type="EMBL" id="KZ821218">
    <property type="protein sequence ID" value="PYH49592.1"/>
    <property type="molecule type" value="Genomic_DNA"/>
</dbReference>
<dbReference type="STRING" id="1450539.A0A319ATS1"/>
<dbReference type="GO" id="GO:0061630">
    <property type="term" value="F:ubiquitin protein ligase activity"/>
    <property type="evidence" value="ECO:0007669"/>
    <property type="project" value="InterPro"/>
</dbReference>
<reference evidence="4 5" key="1">
    <citation type="submission" date="2016-12" db="EMBL/GenBank/DDBJ databases">
        <title>The genomes of Aspergillus section Nigri reveals drivers in fungal speciation.</title>
        <authorList>
            <consortium name="DOE Joint Genome Institute"/>
            <person name="Vesth T.C."/>
            <person name="Nybo J."/>
            <person name="Theobald S."/>
            <person name="Brandl J."/>
            <person name="Frisvad J.C."/>
            <person name="Nielsen K.F."/>
            <person name="Lyhne E.K."/>
            <person name="Kogle M.E."/>
            <person name="Kuo A."/>
            <person name="Riley R."/>
            <person name="Clum A."/>
            <person name="Nolan M."/>
            <person name="Lipzen A."/>
            <person name="Salamov A."/>
            <person name="Henrissat B."/>
            <person name="Wiebenga A."/>
            <person name="De Vries R.P."/>
            <person name="Grigoriev I.V."/>
            <person name="Mortensen U.H."/>
            <person name="Andersen M.R."/>
            <person name="Baker S.E."/>
        </authorList>
    </citation>
    <scope>NUCLEOTIDE SEQUENCE [LARGE SCALE GENOMIC DNA]</scope>
    <source>
        <strain evidence="4 5">JOP 1030-1</strain>
    </source>
</reference>
<feature type="domain" description="RING-type" evidence="3">
    <location>
        <begin position="497"/>
        <end position="561"/>
    </location>
</feature>
<feature type="compositionally biased region" description="Low complexity" evidence="2">
    <location>
        <begin position="270"/>
        <end position="292"/>
    </location>
</feature>
<dbReference type="GeneID" id="37075108"/>
<dbReference type="PANTHER" id="PTHR21540:SF0">
    <property type="entry name" value="PHD FAMILY PROTEIN"/>
    <property type="match status" value="1"/>
</dbReference>
<feature type="compositionally biased region" description="Polar residues" evidence="2">
    <location>
        <begin position="433"/>
        <end position="447"/>
    </location>
</feature>
<keyword evidence="1" id="KW-0862">Zinc</keyword>
<feature type="region of interest" description="Disordered" evidence="2">
    <location>
        <begin position="270"/>
        <end position="488"/>
    </location>
</feature>
<accession>A0A319ATS1</accession>
<dbReference type="AlphaFoldDB" id="A0A319ATS1"/>
<feature type="compositionally biased region" description="Polar residues" evidence="2">
    <location>
        <begin position="309"/>
        <end position="318"/>
    </location>
</feature>
<keyword evidence="5" id="KW-1185">Reference proteome</keyword>
<organism evidence="4 5">
    <name type="scientific">Aspergillus saccharolyticus JOP 1030-1</name>
    <dbReference type="NCBI Taxonomy" id="1450539"/>
    <lineage>
        <taxon>Eukaryota</taxon>
        <taxon>Fungi</taxon>
        <taxon>Dikarya</taxon>
        <taxon>Ascomycota</taxon>
        <taxon>Pezizomycotina</taxon>
        <taxon>Eurotiomycetes</taxon>
        <taxon>Eurotiomycetidae</taxon>
        <taxon>Eurotiales</taxon>
        <taxon>Aspergillaceae</taxon>
        <taxon>Aspergillus</taxon>
        <taxon>Aspergillus subgen. Circumdati</taxon>
    </lineage>
</organism>
<evidence type="ECO:0000256" key="1">
    <source>
        <dbReference type="PROSITE-ProRule" id="PRU00175"/>
    </source>
</evidence>
<dbReference type="GO" id="GO:0008270">
    <property type="term" value="F:zinc ion binding"/>
    <property type="evidence" value="ECO:0007669"/>
    <property type="project" value="UniProtKB-KW"/>
</dbReference>
<keyword evidence="1" id="KW-0863">Zinc-finger</keyword>
<feature type="compositionally biased region" description="Low complexity" evidence="2">
    <location>
        <begin position="458"/>
        <end position="483"/>
    </location>
</feature>
<evidence type="ECO:0000259" key="3">
    <source>
        <dbReference type="PROSITE" id="PS50089"/>
    </source>
</evidence>
<dbReference type="Gene3D" id="3.30.40.10">
    <property type="entry name" value="Zinc/RING finger domain, C3HC4 (zinc finger)"/>
    <property type="match status" value="1"/>
</dbReference>
<feature type="region of interest" description="Disordered" evidence="2">
    <location>
        <begin position="172"/>
        <end position="247"/>
    </location>
</feature>
<feature type="compositionally biased region" description="Low complexity" evidence="2">
    <location>
        <begin position="214"/>
        <end position="244"/>
    </location>
</feature>
<dbReference type="InterPro" id="IPR039903">
    <property type="entry name" value="Zswim2"/>
</dbReference>
<feature type="compositionally biased region" description="Low complexity" evidence="2">
    <location>
        <begin position="341"/>
        <end position="354"/>
    </location>
</feature>
<keyword evidence="1" id="KW-0479">Metal-binding</keyword>
<dbReference type="Proteomes" id="UP000248349">
    <property type="component" value="Unassembled WGS sequence"/>
</dbReference>